<dbReference type="SMART" id="SM00336">
    <property type="entry name" value="BBOX"/>
    <property type="match status" value="1"/>
</dbReference>
<feature type="compositionally biased region" description="Basic residues" evidence="5">
    <location>
        <begin position="107"/>
        <end position="116"/>
    </location>
</feature>
<evidence type="ECO:0000313" key="7">
    <source>
        <dbReference type="EMBL" id="RZC00954.1"/>
    </source>
</evidence>
<dbReference type="AlphaFoldDB" id="A0A445JR20"/>
<dbReference type="EMBL" id="QZWG01000007">
    <property type="protein sequence ID" value="RZC00954.1"/>
    <property type="molecule type" value="Genomic_DNA"/>
</dbReference>
<reference evidence="7 8" key="1">
    <citation type="submission" date="2018-09" db="EMBL/GenBank/DDBJ databases">
        <title>A high-quality reference genome of wild soybean provides a powerful tool to mine soybean genomes.</title>
        <authorList>
            <person name="Xie M."/>
            <person name="Chung C.Y.L."/>
            <person name="Li M.-W."/>
            <person name="Wong F.-L."/>
            <person name="Chan T.-F."/>
            <person name="Lam H.-M."/>
        </authorList>
    </citation>
    <scope>NUCLEOTIDE SEQUENCE [LARGE SCALE GENOMIC DNA]</scope>
    <source>
        <strain evidence="8">cv. W05</strain>
        <tissue evidence="7">Hypocotyl of etiolated seedlings</tissue>
    </source>
</reference>
<evidence type="ECO:0000313" key="8">
    <source>
        <dbReference type="Proteomes" id="UP000289340"/>
    </source>
</evidence>
<name>A0A445JR20_GLYSO</name>
<feature type="region of interest" description="Disordered" evidence="5">
    <location>
        <begin position="103"/>
        <end position="137"/>
    </location>
</feature>
<accession>A0A445JR20</accession>
<gene>
    <name evidence="7" type="ORF">D0Y65_016637</name>
</gene>
<dbReference type="Gramene" id="XM_028383148.1">
    <property type="protein sequence ID" value="XP_028238949.1"/>
    <property type="gene ID" value="LOC114418023"/>
</dbReference>
<sequence length="243" mass="26419">MKPKTCELCHQLASLYCPSDSAFLCFHCDAAVHAANFLVARHLRRLLCSKCNRFAAIHISGAISRHLSSTCTSCSLEIPSADSDSLPSSSTCVSSSESCSTNQIKAEKKRRRRRRSFSSSSVTDDASPAAKKRRRNGGSVAEVFEKWSREIGLGLGVNGNRVASNALSVCLGKWRSLPFRVAAATSFWLGLRFCGDRGLATCQNLARLEAISGVPAKLILGAHANLARVFTHRREMQEGWGES</sequence>
<comment type="caution">
    <text evidence="7">The sequence shown here is derived from an EMBL/GenBank/DDBJ whole genome shotgun (WGS) entry which is preliminary data.</text>
</comment>
<protein>
    <submittedName>
        <fullName evidence="7">B-box zinc finger protein 32</fullName>
    </submittedName>
</protein>
<keyword evidence="1" id="KW-0479">Metal-binding</keyword>
<dbReference type="InterPro" id="IPR000315">
    <property type="entry name" value="Znf_B-box"/>
</dbReference>
<dbReference type="PROSITE" id="PS50119">
    <property type="entry name" value="ZF_BBOX"/>
    <property type="match status" value="1"/>
</dbReference>
<dbReference type="PANTHER" id="PTHR31717">
    <property type="entry name" value="ZINC FINGER PROTEIN CONSTANS-LIKE 10"/>
    <property type="match status" value="1"/>
</dbReference>
<keyword evidence="3" id="KW-0862">Zinc</keyword>
<evidence type="ECO:0000256" key="3">
    <source>
        <dbReference type="ARBA" id="ARBA00022833"/>
    </source>
</evidence>
<keyword evidence="8" id="KW-1185">Reference proteome</keyword>
<dbReference type="Proteomes" id="UP000289340">
    <property type="component" value="Chromosome 7"/>
</dbReference>
<evidence type="ECO:0000256" key="2">
    <source>
        <dbReference type="ARBA" id="ARBA00022771"/>
    </source>
</evidence>
<evidence type="ECO:0000259" key="6">
    <source>
        <dbReference type="PROSITE" id="PS50119"/>
    </source>
</evidence>
<feature type="domain" description="B box-type" evidence="6">
    <location>
        <begin position="1"/>
        <end position="47"/>
    </location>
</feature>
<dbReference type="InterPro" id="IPR049808">
    <property type="entry name" value="CONSTANS-like_Bbox1"/>
</dbReference>
<dbReference type="CDD" id="cd19821">
    <property type="entry name" value="Bbox1_BBX-like"/>
    <property type="match status" value="1"/>
</dbReference>
<dbReference type="GO" id="GO:0008270">
    <property type="term" value="F:zinc ion binding"/>
    <property type="evidence" value="ECO:0007669"/>
    <property type="project" value="UniProtKB-KW"/>
</dbReference>
<evidence type="ECO:0000256" key="4">
    <source>
        <dbReference type="PROSITE-ProRule" id="PRU00024"/>
    </source>
</evidence>
<keyword evidence="2 4" id="KW-0863">Zinc-finger</keyword>
<proteinExistence type="predicted"/>
<organism evidence="7 8">
    <name type="scientific">Glycine soja</name>
    <name type="common">Wild soybean</name>
    <dbReference type="NCBI Taxonomy" id="3848"/>
    <lineage>
        <taxon>Eukaryota</taxon>
        <taxon>Viridiplantae</taxon>
        <taxon>Streptophyta</taxon>
        <taxon>Embryophyta</taxon>
        <taxon>Tracheophyta</taxon>
        <taxon>Spermatophyta</taxon>
        <taxon>Magnoliopsida</taxon>
        <taxon>eudicotyledons</taxon>
        <taxon>Gunneridae</taxon>
        <taxon>Pentapetalae</taxon>
        <taxon>rosids</taxon>
        <taxon>fabids</taxon>
        <taxon>Fabales</taxon>
        <taxon>Fabaceae</taxon>
        <taxon>Papilionoideae</taxon>
        <taxon>50 kb inversion clade</taxon>
        <taxon>NPAAA clade</taxon>
        <taxon>indigoferoid/millettioid clade</taxon>
        <taxon>Phaseoleae</taxon>
        <taxon>Glycine</taxon>
        <taxon>Glycine subgen. Soja</taxon>
    </lineage>
</organism>
<evidence type="ECO:0000256" key="1">
    <source>
        <dbReference type="ARBA" id="ARBA00022723"/>
    </source>
</evidence>
<evidence type="ECO:0000256" key="5">
    <source>
        <dbReference type="SAM" id="MobiDB-lite"/>
    </source>
</evidence>
<dbReference type="PANTHER" id="PTHR31717:SF81">
    <property type="entry name" value="B-BOX ZINC FINGER PROTEIN 32-LIKE"/>
    <property type="match status" value="1"/>
</dbReference>